<accession>A0A9P8Y5A9</accession>
<dbReference type="GeneID" id="70178332"/>
<evidence type="ECO:0000256" key="2">
    <source>
        <dbReference type="ARBA" id="ARBA00023002"/>
    </source>
</evidence>
<dbReference type="EMBL" id="JAGTJQ010000007">
    <property type="protein sequence ID" value="KAH7028212.1"/>
    <property type="molecule type" value="Genomic_DNA"/>
</dbReference>
<evidence type="ECO:0000313" key="5">
    <source>
        <dbReference type="Proteomes" id="UP000756346"/>
    </source>
</evidence>
<dbReference type="GO" id="GO:0016491">
    <property type="term" value="F:oxidoreductase activity"/>
    <property type="evidence" value="ECO:0007669"/>
    <property type="project" value="UniProtKB-KW"/>
</dbReference>
<protein>
    <submittedName>
        <fullName evidence="4">Uncharacterized protein</fullName>
    </submittedName>
</protein>
<proteinExistence type="inferred from homology"/>
<evidence type="ECO:0000256" key="3">
    <source>
        <dbReference type="ARBA" id="ARBA00035112"/>
    </source>
</evidence>
<keyword evidence="5" id="KW-1185">Reference proteome</keyword>
<keyword evidence="2" id="KW-0560">Oxidoreductase</keyword>
<dbReference type="RefSeq" id="XP_046011011.1">
    <property type="nucleotide sequence ID" value="XM_046148786.1"/>
</dbReference>
<comment type="pathway">
    <text evidence="1">Mycotoxin biosynthesis.</text>
</comment>
<sequence length="202" mass="23194">SLREAGINPNSPIPKHIFINRKDIPFTPHQEYMGPSKEAARNWKSLTAGSDSIYLSDPSKYGLNDPGIKAPFFLFHEPPPKAADDKDNLLKFYVLNNLHELHCVHMIRMRYNALVYDAANTTPLASNPLDVDWIDHIEHCFEYLRLSVTCGDYMTFETDSPPGSPREYWEGGLSWGVVHSCIDWDALLAWQHEMVAEYNRTW</sequence>
<gene>
    <name evidence="4" type="ORF">B0I36DRAFT_202490</name>
</gene>
<dbReference type="Pfam" id="PF11807">
    <property type="entry name" value="UstYa"/>
    <property type="match status" value="1"/>
</dbReference>
<comment type="similarity">
    <text evidence="3">Belongs to the ustYa family.</text>
</comment>
<organism evidence="4 5">
    <name type="scientific">Microdochium trichocladiopsis</name>
    <dbReference type="NCBI Taxonomy" id="1682393"/>
    <lineage>
        <taxon>Eukaryota</taxon>
        <taxon>Fungi</taxon>
        <taxon>Dikarya</taxon>
        <taxon>Ascomycota</taxon>
        <taxon>Pezizomycotina</taxon>
        <taxon>Sordariomycetes</taxon>
        <taxon>Xylariomycetidae</taxon>
        <taxon>Xylariales</taxon>
        <taxon>Microdochiaceae</taxon>
        <taxon>Microdochium</taxon>
    </lineage>
</organism>
<feature type="non-terminal residue" evidence="4">
    <location>
        <position position="1"/>
    </location>
</feature>
<feature type="non-terminal residue" evidence="4">
    <location>
        <position position="202"/>
    </location>
</feature>
<dbReference type="Proteomes" id="UP000756346">
    <property type="component" value="Unassembled WGS sequence"/>
</dbReference>
<evidence type="ECO:0000313" key="4">
    <source>
        <dbReference type="EMBL" id="KAH7028212.1"/>
    </source>
</evidence>
<evidence type="ECO:0000256" key="1">
    <source>
        <dbReference type="ARBA" id="ARBA00004685"/>
    </source>
</evidence>
<dbReference type="PANTHER" id="PTHR33365">
    <property type="entry name" value="YALI0B05434P"/>
    <property type="match status" value="1"/>
</dbReference>
<dbReference type="PANTHER" id="PTHR33365:SF11">
    <property type="entry name" value="TAT PATHWAY SIGNAL SEQUENCE"/>
    <property type="match status" value="1"/>
</dbReference>
<dbReference type="OrthoDB" id="3687641at2759"/>
<comment type="caution">
    <text evidence="4">The sequence shown here is derived from an EMBL/GenBank/DDBJ whole genome shotgun (WGS) entry which is preliminary data.</text>
</comment>
<dbReference type="AlphaFoldDB" id="A0A9P8Y5A9"/>
<name>A0A9P8Y5A9_9PEZI</name>
<reference evidence="4" key="1">
    <citation type="journal article" date="2021" name="Nat. Commun.">
        <title>Genetic determinants of endophytism in the Arabidopsis root mycobiome.</title>
        <authorList>
            <person name="Mesny F."/>
            <person name="Miyauchi S."/>
            <person name="Thiergart T."/>
            <person name="Pickel B."/>
            <person name="Atanasova L."/>
            <person name="Karlsson M."/>
            <person name="Huettel B."/>
            <person name="Barry K.W."/>
            <person name="Haridas S."/>
            <person name="Chen C."/>
            <person name="Bauer D."/>
            <person name="Andreopoulos W."/>
            <person name="Pangilinan J."/>
            <person name="LaButti K."/>
            <person name="Riley R."/>
            <person name="Lipzen A."/>
            <person name="Clum A."/>
            <person name="Drula E."/>
            <person name="Henrissat B."/>
            <person name="Kohler A."/>
            <person name="Grigoriev I.V."/>
            <person name="Martin F.M."/>
            <person name="Hacquard S."/>
        </authorList>
    </citation>
    <scope>NUCLEOTIDE SEQUENCE</scope>
    <source>
        <strain evidence="4">MPI-CAGE-CH-0230</strain>
    </source>
</reference>
<dbReference type="InterPro" id="IPR021765">
    <property type="entry name" value="UstYa-like"/>
</dbReference>
<dbReference type="GO" id="GO:0043386">
    <property type="term" value="P:mycotoxin biosynthetic process"/>
    <property type="evidence" value="ECO:0007669"/>
    <property type="project" value="InterPro"/>
</dbReference>